<keyword evidence="2" id="KW-0805">Transcription regulation</keyword>
<dbReference type="Gene3D" id="3.40.190.10">
    <property type="entry name" value="Periplasmic binding protein-like II"/>
    <property type="match status" value="2"/>
</dbReference>
<dbReference type="Pfam" id="PF03466">
    <property type="entry name" value="LysR_substrate"/>
    <property type="match status" value="1"/>
</dbReference>
<comment type="similarity">
    <text evidence="1">Belongs to the LysR transcriptional regulatory family.</text>
</comment>
<dbReference type="PANTHER" id="PTHR30346">
    <property type="entry name" value="TRANSCRIPTIONAL DUAL REGULATOR HCAR-RELATED"/>
    <property type="match status" value="1"/>
</dbReference>
<dbReference type="PROSITE" id="PS50931">
    <property type="entry name" value="HTH_LYSR"/>
    <property type="match status" value="1"/>
</dbReference>
<dbReference type="SUPFAM" id="SSF53850">
    <property type="entry name" value="Periplasmic binding protein-like II"/>
    <property type="match status" value="1"/>
</dbReference>
<feature type="domain" description="HTH lysR-type" evidence="5">
    <location>
        <begin position="14"/>
        <end position="64"/>
    </location>
</feature>
<dbReference type="FunFam" id="1.10.10.10:FF:000001">
    <property type="entry name" value="LysR family transcriptional regulator"/>
    <property type="match status" value="1"/>
</dbReference>
<dbReference type="GO" id="GO:0032993">
    <property type="term" value="C:protein-DNA complex"/>
    <property type="evidence" value="ECO:0007669"/>
    <property type="project" value="TreeGrafter"/>
</dbReference>
<accession>A0A261SCS9</accession>
<dbReference type="OrthoDB" id="9157176at2"/>
<dbReference type="SUPFAM" id="SSF46785">
    <property type="entry name" value="Winged helix' DNA-binding domain"/>
    <property type="match status" value="1"/>
</dbReference>
<dbReference type="Proteomes" id="UP000216020">
    <property type="component" value="Unassembled WGS sequence"/>
</dbReference>
<evidence type="ECO:0000313" key="7">
    <source>
        <dbReference type="Proteomes" id="UP000216020"/>
    </source>
</evidence>
<evidence type="ECO:0000259" key="5">
    <source>
        <dbReference type="PROSITE" id="PS50931"/>
    </source>
</evidence>
<evidence type="ECO:0000313" key="6">
    <source>
        <dbReference type="EMBL" id="OZI34797.1"/>
    </source>
</evidence>
<proteinExistence type="inferred from homology"/>
<comment type="caution">
    <text evidence="6">The sequence shown here is derived from an EMBL/GenBank/DDBJ whole genome shotgun (WGS) entry which is preliminary data.</text>
</comment>
<dbReference type="CDD" id="cd08414">
    <property type="entry name" value="PBP2_LTTR_aromatics_like"/>
    <property type="match status" value="1"/>
</dbReference>
<evidence type="ECO:0000256" key="3">
    <source>
        <dbReference type="ARBA" id="ARBA00023125"/>
    </source>
</evidence>
<dbReference type="AlphaFoldDB" id="A0A261SCS9"/>
<dbReference type="GO" id="GO:0003677">
    <property type="term" value="F:DNA binding"/>
    <property type="evidence" value="ECO:0007669"/>
    <property type="project" value="UniProtKB-KW"/>
</dbReference>
<reference evidence="7" key="1">
    <citation type="submission" date="2017-05" db="EMBL/GenBank/DDBJ databases">
        <title>Complete and WGS of Bordetella genogroups.</title>
        <authorList>
            <person name="Spilker T."/>
            <person name="Lipuma J."/>
        </authorList>
    </citation>
    <scope>NUCLEOTIDE SEQUENCE [LARGE SCALE GENOMIC DNA]</scope>
    <source>
        <strain evidence="7">AU16122</strain>
    </source>
</reference>
<dbReference type="InterPro" id="IPR036390">
    <property type="entry name" value="WH_DNA-bd_sf"/>
</dbReference>
<dbReference type="Pfam" id="PF00126">
    <property type="entry name" value="HTH_1"/>
    <property type="match status" value="1"/>
</dbReference>
<dbReference type="InterPro" id="IPR005119">
    <property type="entry name" value="LysR_subst-bd"/>
</dbReference>
<dbReference type="Gene3D" id="1.10.10.10">
    <property type="entry name" value="Winged helix-like DNA-binding domain superfamily/Winged helix DNA-binding domain"/>
    <property type="match status" value="1"/>
</dbReference>
<dbReference type="InterPro" id="IPR000847">
    <property type="entry name" value="LysR_HTH_N"/>
</dbReference>
<dbReference type="RefSeq" id="WP_094853789.1">
    <property type="nucleotide sequence ID" value="NZ_NEVM01000002.1"/>
</dbReference>
<gene>
    <name evidence="6" type="ORF">CAL29_15120</name>
</gene>
<organism evidence="6 7">
    <name type="scientific">Bordetella genomosp. 10</name>
    <dbReference type="NCBI Taxonomy" id="1416804"/>
    <lineage>
        <taxon>Bacteria</taxon>
        <taxon>Pseudomonadati</taxon>
        <taxon>Pseudomonadota</taxon>
        <taxon>Betaproteobacteria</taxon>
        <taxon>Burkholderiales</taxon>
        <taxon>Alcaligenaceae</taxon>
        <taxon>Bordetella</taxon>
    </lineage>
</organism>
<evidence type="ECO:0000256" key="4">
    <source>
        <dbReference type="ARBA" id="ARBA00023163"/>
    </source>
</evidence>
<keyword evidence="7" id="KW-1185">Reference proteome</keyword>
<dbReference type="GO" id="GO:0003700">
    <property type="term" value="F:DNA-binding transcription factor activity"/>
    <property type="evidence" value="ECO:0007669"/>
    <property type="project" value="InterPro"/>
</dbReference>
<dbReference type="InterPro" id="IPR036388">
    <property type="entry name" value="WH-like_DNA-bd_sf"/>
</dbReference>
<keyword evidence="4" id="KW-0804">Transcription</keyword>
<sequence>MSTIDFRLIRQSWMFLAVAEEKHFGRAALRLGMSQPPLTEQIKVLEHSLKLRLFERSRRGTRLSAAGAAILPAVRQFAGQVEHLERVVREVAAGQSGVLHVGAITSAMLETVPPLLNALRRGHPHLTVFVREIDSAEAVPALLAGELDMAFVRLDGEAGPGIATLPLTEDRLAVALPREHPLAAMTRIRLQSLANEPLVMSSRQVSPAYFDMLTAACRAHGLMPRVLHEVRSVASQVAYVGCGQGVALVPSSMKKLAPENVVVRPLREKVMVVTAALAWSAERAHPLVDAAVAWLKRRYGTARPGA</sequence>
<keyword evidence="3" id="KW-0238">DNA-binding</keyword>
<protein>
    <submittedName>
        <fullName evidence="6">LysR family transcriptional regulator</fullName>
    </submittedName>
</protein>
<dbReference type="EMBL" id="NEVM01000002">
    <property type="protein sequence ID" value="OZI34797.1"/>
    <property type="molecule type" value="Genomic_DNA"/>
</dbReference>
<dbReference type="PANTHER" id="PTHR30346:SF0">
    <property type="entry name" value="HCA OPERON TRANSCRIPTIONAL ACTIVATOR HCAR"/>
    <property type="match status" value="1"/>
</dbReference>
<evidence type="ECO:0000256" key="2">
    <source>
        <dbReference type="ARBA" id="ARBA00023015"/>
    </source>
</evidence>
<name>A0A261SCS9_9BORD</name>
<evidence type="ECO:0000256" key="1">
    <source>
        <dbReference type="ARBA" id="ARBA00009437"/>
    </source>
</evidence>
<dbReference type="PRINTS" id="PR00039">
    <property type="entry name" value="HTHLYSR"/>
</dbReference>